<proteinExistence type="predicted"/>
<organism evidence="1 2">
    <name type="scientific">Chthoniobacter flavus Ellin428</name>
    <dbReference type="NCBI Taxonomy" id="497964"/>
    <lineage>
        <taxon>Bacteria</taxon>
        <taxon>Pseudomonadati</taxon>
        <taxon>Verrucomicrobiota</taxon>
        <taxon>Spartobacteria</taxon>
        <taxon>Chthoniobacterales</taxon>
        <taxon>Chthoniobacteraceae</taxon>
        <taxon>Chthoniobacter</taxon>
    </lineage>
</organism>
<accession>B4CZC1</accession>
<dbReference type="AlphaFoldDB" id="B4CZC1"/>
<dbReference type="InParanoid" id="B4CZC1"/>
<name>B4CZC1_9BACT</name>
<evidence type="ECO:0000313" key="2">
    <source>
        <dbReference type="Proteomes" id="UP000005824"/>
    </source>
</evidence>
<keyword evidence="2" id="KW-1185">Reference proteome</keyword>
<comment type="caution">
    <text evidence="1">The sequence shown here is derived from an EMBL/GenBank/DDBJ whole genome shotgun (WGS) entry which is preliminary data.</text>
</comment>
<dbReference type="Proteomes" id="UP000005824">
    <property type="component" value="Unassembled WGS sequence"/>
</dbReference>
<protein>
    <submittedName>
        <fullName evidence="1">Uncharacterized protein</fullName>
    </submittedName>
</protein>
<evidence type="ECO:0000313" key="1">
    <source>
        <dbReference type="EMBL" id="EDY20812.1"/>
    </source>
</evidence>
<gene>
    <name evidence="1" type="ORF">CfE428DRAFT_2009</name>
</gene>
<sequence length="65" mass="7592">MTTISEIKSAIASLSREEAEEVKEWLEQRLEDQQEMRLDFVASIERGKNDITAGKVRAVWERRRA</sequence>
<dbReference type="RefSeq" id="WP_006979334.1">
    <property type="nucleotide sequence ID" value="NZ_ABVL01000004.1"/>
</dbReference>
<dbReference type="EMBL" id="ABVL01000004">
    <property type="protein sequence ID" value="EDY20812.1"/>
    <property type="molecule type" value="Genomic_DNA"/>
</dbReference>
<reference evidence="1 2" key="1">
    <citation type="journal article" date="2011" name="J. Bacteriol.">
        <title>Genome sequence of Chthoniobacter flavus Ellin428, an aerobic heterotrophic soil bacterium.</title>
        <authorList>
            <person name="Kant R."/>
            <person name="van Passel M.W."/>
            <person name="Palva A."/>
            <person name="Lucas S."/>
            <person name="Lapidus A."/>
            <person name="Glavina Del Rio T."/>
            <person name="Dalin E."/>
            <person name="Tice H."/>
            <person name="Bruce D."/>
            <person name="Goodwin L."/>
            <person name="Pitluck S."/>
            <person name="Larimer F.W."/>
            <person name="Land M.L."/>
            <person name="Hauser L."/>
            <person name="Sangwan P."/>
            <person name="de Vos W.M."/>
            <person name="Janssen P.H."/>
            <person name="Smidt H."/>
        </authorList>
    </citation>
    <scope>NUCLEOTIDE SEQUENCE [LARGE SCALE GENOMIC DNA]</scope>
    <source>
        <strain evidence="1 2">Ellin428</strain>
    </source>
</reference>